<evidence type="ECO:0000313" key="1">
    <source>
        <dbReference type="EMBL" id="VUZ44515.1"/>
    </source>
</evidence>
<feature type="non-terminal residue" evidence="1">
    <location>
        <position position="1"/>
    </location>
</feature>
<reference evidence="1 2" key="1">
    <citation type="submission" date="2019-07" db="EMBL/GenBank/DDBJ databases">
        <authorList>
            <person name="Jastrzebski P J."/>
            <person name="Paukszto L."/>
            <person name="Jastrzebski P J."/>
        </authorList>
    </citation>
    <scope>NUCLEOTIDE SEQUENCE [LARGE SCALE GENOMIC DNA]</scope>
    <source>
        <strain evidence="1 2">WMS-il1</strain>
    </source>
</reference>
<protein>
    <submittedName>
        <fullName evidence="1">Uncharacterized protein</fullName>
    </submittedName>
</protein>
<evidence type="ECO:0000313" key="2">
    <source>
        <dbReference type="Proteomes" id="UP000321570"/>
    </source>
</evidence>
<proteinExistence type="predicted"/>
<dbReference type="EMBL" id="CABIJS010000128">
    <property type="protein sequence ID" value="VUZ44515.1"/>
    <property type="molecule type" value="Genomic_DNA"/>
</dbReference>
<gene>
    <name evidence="1" type="ORF">WMSIL1_LOCUS4712</name>
</gene>
<keyword evidence="2" id="KW-1185">Reference proteome</keyword>
<name>A0A564YB64_HYMDI</name>
<dbReference type="Proteomes" id="UP000321570">
    <property type="component" value="Unassembled WGS sequence"/>
</dbReference>
<accession>A0A564YB64</accession>
<organism evidence="1 2">
    <name type="scientific">Hymenolepis diminuta</name>
    <name type="common">Rat tapeworm</name>
    <dbReference type="NCBI Taxonomy" id="6216"/>
    <lineage>
        <taxon>Eukaryota</taxon>
        <taxon>Metazoa</taxon>
        <taxon>Spiralia</taxon>
        <taxon>Lophotrochozoa</taxon>
        <taxon>Platyhelminthes</taxon>
        <taxon>Cestoda</taxon>
        <taxon>Eucestoda</taxon>
        <taxon>Cyclophyllidea</taxon>
        <taxon>Hymenolepididae</taxon>
        <taxon>Hymenolepis</taxon>
    </lineage>
</organism>
<sequence length="68" mass="7768">IAQRTSTSNVEALLECRNASKDDEERTACITSFWDMVSLPEFQEVVCLGLNVLKDISEHFLVDAFFFH</sequence>
<dbReference type="AlphaFoldDB" id="A0A564YB64"/>